<dbReference type="GO" id="GO:0008977">
    <property type="term" value="F:prephenate dehydrogenase (NAD+) activity"/>
    <property type="evidence" value="ECO:0007669"/>
    <property type="project" value="InterPro"/>
</dbReference>
<sequence>MSKKILIVGSGFMGTSIALALDQKDTCCVEQDHEHQRILKNESIYNEVFSSYESVSGTYDLIIICTRQTDALRSILYFCEHFPESLVTDISSSKNFLVNQELPKNFISSHPICGSHKVGPAYAEANLLKDKEVIILSNTINNDVKNLKDFWHSLGANTSEMTFDQHDKYYAYLSHFPHFFSFLYKEILEEEGIDYQKYSGDSMKEILRLSEANKDLWNEIFSDNKANLDMLKEKIKKKLL</sequence>
<dbReference type="InterPro" id="IPR050812">
    <property type="entry name" value="Preph/Arog_dehydrog"/>
</dbReference>
<evidence type="ECO:0000313" key="3">
    <source>
        <dbReference type="EMBL" id="RZO24527.1"/>
    </source>
</evidence>
<dbReference type="Pfam" id="PF20463">
    <property type="entry name" value="PDH_C"/>
    <property type="match status" value="1"/>
</dbReference>
<gene>
    <name evidence="3" type="ORF">EVA99_01410</name>
</gene>
<dbReference type="InterPro" id="IPR046826">
    <property type="entry name" value="PDH_N"/>
</dbReference>
<proteinExistence type="predicted"/>
<dbReference type="InterPro" id="IPR036291">
    <property type="entry name" value="NAD(P)-bd_dom_sf"/>
</dbReference>
<evidence type="ECO:0000256" key="1">
    <source>
        <dbReference type="ARBA" id="ARBA00023002"/>
    </source>
</evidence>
<dbReference type="SUPFAM" id="SSF48179">
    <property type="entry name" value="6-phosphogluconate dehydrogenase C-terminal domain-like"/>
    <property type="match status" value="1"/>
</dbReference>
<dbReference type="Gene3D" id="1.10.3660.10">
    <property type="entry name" value="6-phosphogluconate dehydrogenase C-terminal like domain"/>
    <property type="match status" value="1"/>
</dbReference>
<comment type="caution">
    <text evidence="3">The sequence shown here is derived from an EMBL/GenBank/DDBJ whole genome shotgun (WGS) entry which is preliminary data.</text>
</comment>
<dbReference type="Gene3D" id="3.40.50.720">
    <property type="entry name" value="NAD(P)-binding Rossmann-like Domain"/>
    <property type="match status" value="1"/>
</dbReference>
<organism evidence="3 4">
    <name type="scientific">SAR86 cluster bacterium</name>
    <dbReference type="NCBI Taxonomy" id="2030880"/>
    <lineage>
        <taxon>Bacteria</taxon>
        <taxon>Pseudomonadati</taxon>
        <taxon>Pseudomonadota</taxon>
        <taxon>Gammaproteobacteria</taxon>
        <taxon>SAR86 cluster</taxon>
    </lineage>
</organism>
<accession>A0A520MTJ2</accession>
<dbReference type="GO" id="GO:0070403">
    <property type="term" value="F:NAD+ binding"/>
    <property type="evidence" value="ECO:0007669"/>
    <property type="project" value="InterPro"/>
</dbReference>
<evidence type="ECO:0000313" key="4">
    <source>
        <dbReference type="Proteomes" id="UP000320146"/>
    </source>
</evidence>
<dbReference type="Pfam" id="PF02153">
    <property type="entry name" value="PDH_N"/>
    <property type="match status" value="1"/>
</dbReference>
<dbReference type="PANTHER" id="PTHR21363:SF0">
    <property type="entry name" value="PREPHENATE DEHYDROGENASE [NADP(+)]"/>
    <property type="match status" value="1"/>
</dbReference>
<dbReference type="PANTHER" id="PTHR21363">
    <property type="entry name" value="PREPHENATE DEHYDROGENASE"/>
    <property type="match status" value="1"/>
</dbReference>
<dbReference type="EMBL" id="SHBL01000006">
    <property type="protein sequence ID" value="RZO24527.1"/>
    <property type="molecule type" value="Genomic_DNA"/>
</dbReference>
<protein>
    <submittedName>
        <fullName evidence="3">Prephenate dehydrogenase</fullName>
    </submittedName>
</protein>
<dbReference type="InterPro" id="IPR003099">
    <property type="entry name" value="Prephen_DH"/>
</dbReference>
<dbReference type="GO" id="GO:0006571">
    <property type="term" value="P:tyrosine biosynthetic process"/>
    <property type="evidence" value="ECO:0007669"/>
    <property type="project" value="InterPro"/>
</dbReference>
<dbReference type="AlphaFoldDB" id="A0A520MTJ2"/>
<evidence type="ECO:0000259" key="2">
    <source>
        <dbReference type="PROSITE" id="PS51176"/>
    </source>
</evidence>
<dbReference type="GO" id="GO:0004665">
    <property type="term" value="F:prephenate dehydrogenase (NADP+) activity"/>
    <property type="evidence" value="ECO:0007669"/>
    <property type="project" value="InterPro"/>
</dbReference>
<dbReference type="SUPFAM" id="SSF51735">
    <property type="entry name" value="NAD(P)-binding Rossmann-fold domains"/>
    <property type="match status" value="1"/>
</dbReference>
<keyword evidence="1" id="KW-0560">Oxidoreductase</keyword>
<dbReference type="Proteomes" id="UP000320146">
    <property type="component" value="Unassembled WGS sequence"/>
</dbReference>
<dbReference type="InterPro" id="IPR046825">
    <property type="entry name" value="PDH_C"/>
</dbReference>
<dbReference type="InterPro" id="IPR008927">
    <property type="entry name" value="6-PGluconate_DH-like_C_sf"/>
</dbReference>
<reference evidence="3 4" key="1">
    <citation type="submission" date="2019-02" db="EMBL/GenBank/DDBJ databases">
        <title>Prokaryotic population dynamics and viral predation in marine succession experiment using metagenomics: the confinement effect.</title>
        <authorList>
            <person name="Haro-Moreno J.M."/>
            <person name="Rodriguez-Valera F."/>
            <person name="Lopez-Perez M."/>
        </authorList>
    </citation>
    <scope>NUCLEOTIDE SEQUENCE [LARGE SCALE GENOMIC DNA]</scope>
    <source>
        <strain evidence="3">MED-G166</strain>
    </source>
</reference>
<feature type="domain" description="Prephenate/arogenate dehydrogenase" evidence="2">
    <location>
        <begin position="3"/>
        <end position="240"/>
    </location>
</feature>
<name>A0A520MTJ2_9GAMM</name>
<dbReference type="PROSITE" id="PS51176">
    <property type="entry name" value="PDH_ADH"/>
    <property type="match status" value="1"/>
</dbReference>